<dbReference type="EMBL" id="BAAAZR010000052">
    <property type="protein sequence ID" value="GAA3842532.1"/>
    <property type="molecule type" value="Genomic_DNA"/>
</dbReference>
<name>A0ABP7JDU3_9ACTN</name>
<organism evidence="2 3">
    <name type="scientific">Sphaerisporangium flaviroseum</name>
    <dbReference type="NCBI Taxonomy" id="509199"/>
    <lineage>
        <taxon>Bacteria</taxon>
        <taxon>Bacillati</taxon>
        <taxon>Actinomycetota</taxon>
        <taxon>Actinomycetes</taxon>
        <taxon>Streptosporangiales</taxon>
        <taxon>Streptosporangiaceae</taxon>
        <taxon>Sphaerisporangium</taxon>
    </lineage>
</organism>
<sequence length="374" mass="39459">MRRRSVVLLPATLSLLLTALVGSPLAAEAETRSAATTYTYVNLGWLGVPAGGPISEAWDVNASRQVVGNSSNDQNPAAHAFLWENGRLTALEAIYSTGENNATAINDLGHIAGYTHVSFYEPPHAFLRRDGRTTDLGTGWGSGSGSAAYDVNSNGVVVGTRFRSQGSPVRAVMWKKGKLRDLGTLGGSSDQKWSTEAEANAINDKGQVVGTALPSTGNPLHGFIWQDGRMTDLGSLGGGTEATVAQDINERTQITGWSQNAAGQTNAFVWEAGAMRDLGTLPGGTGSFGYGINESGQVVGRSRTSDSYYGAHAFLWKNGEMVDLNTVVTNLPPDVSLELANAINDDGVIVGQTCYYCDPGKTADPHAYMLIPNS</sequence>
<gene>
    <name evidence="2" type="ORF">GCM10022226_76550</name>
</gene>
<dbReference type="InterPro" id="IPR014262">
    <property type="entry name" value="HAF_rpt"/>
</dbReference>
<accession>A0ABP7JDU3</accession>
<evidence type="ECO:0000313" key="2">
    <source>
        <dbReference type="EMBL" id="GAA3842532.1"/>
    </source>
</evidence>
<comment type="caution">
    <text evidence="2">The sequence shown here is derived from an EMBL/GenBank/DDBJ whole genome shotgun (WGS) entry which is preliminary data.</text>
</comment>
<protein>
    <recommendedName>
        <fullName evidence="4">HAF repeat-containing protein</fullName>
    </recommendedName>
</protein>
<dbReference type="Pfam" id="PF11949">
    <property type="entry name" value="DUF3466"/>
    <property type="match status" value="1"/>
</dbReference>
<keyword evidence="3" id="KW-1185">Reference proteome</keyword>
<feature type="signal peptide" evidence="1">
    <location>
        <begin position="1"/>
        <end position="26"/>
    </location>
</feature>
<feature type="chain" id="PRO_5046615171" description="HAF repeat-containing protein" evidence="1">
    <location>
        <begin position="27"/>
        <end position="374"/>
    </location>
</feature>
<evidence type="ECO:0000313" key="3">
    <source>
        <dbReference type="Proteomes" id="UP001500888"/>
    </source>
</evidence>
<reference evidence="3" key="1">
    <citation type="journal article" date="2019" name="Int. J. Syst. Evol. Microbiol.">
        <title>The Global Catalogue of Microorganisms (GCM) 10K type strain sequencing project: providing services to taxonomists for standard genome sequencing and annotation.</title>
        <authorList>
            <consortium name="The Broad Institute Genomics Platform"/>
            <consortium name="The Broad Institute Genome Sequencing Center for Infectious Disease"/>
            <person name="Wu L."/>
            <person name="Ma J."/>
        </authorList>
    </citation>
    <scope>NUCLEOTIDE SEQUENCE [LARGE SCALE GENOMIC DNA]</scope>
    <source>
        <strain evidence="3">JCM 16908</strain>
    </source>
</reference>
<proteinExistence type="predicted"/>
<dbReference type="NCBIfam" id="TIGR02913">
    <property type="entry name" value="HAF_rpt"/>
    <property type="match status" value="6"/>
</dbReference>
<evidence type="ECO:0008006" key="4">
    <source>
        <dbReference type="Google" id="ProtNLM"/>
    </source>
</evidence>
<dbReference type="Proteomes" id="UP001500888">
    <property type="component" value="Unassembled WGS sequence"/>
</dbReference>
<keyword evidence="1" id="KW-0732">Signal</keyword>
<dbReference type="InterPro" id="IPR022562">
    <property type="entry name" value="DUF3466"/>
</dbReference>
<evidence type="ECO:0000256" key="1">
    <source>
        <dbReference type="SAM" id="SignalP"/>
    </source>
</evidence>